<gene>
    <name evidence="9" type="primary">HBE1</name>
</gene>
<evidence type="ECO:0000256" key="5">
    <source>
        <dbReference type="ARBA" id="ARBA00022723"/>
    </source>
</evidence>
<dbReference type="GO" id="GO:0005833">
    <property type="term" value="C:hemoglobin complex"/>
    <property type="evidence" value="ECO:0007669"/>
    <property type="project" value="InterPro"/>
</dbReference>
<comment type="similarity">
    <text evidence="1 7">Belongs to the globin family.</text>
</comment>
<dbReference type="GO" id="GO:0046872">
    <property type="term" value="F:metal ion binding"/>
    <property type="evidence" value="ECO:0007669"/>
    <property type="project" value="UniProtKB-KW"/>
</dbReference>
<dbReference type="GO" id="GO:0004601">
    <property type="term" value="F:peroxidase activity"/>
    <property type="evidence" value="ECO:0007669"/>
    <property type="project" value="TreeGrafter"/>
</dbReference>
<dbReference type="Ensembl" id="ENSDCDT00010040695.1">
    <property type="protein sequence ID" value="ENSDCDP00010032808.1"/>
    <property type="gene ID" value="ENSDCDG00010020993.1"/>
</dbReference>
<evidence type="ECO:0000313" key="10">
    <source>
        <dbReference type="Proteomes" id="UP000694580"/>
    </source>
</evidence>
<keyword evidence="10" id="KW-1185">Reference proteome</keyword>
<reference evidence="9 10" key="1">
    <citation type="submission" date="2020-06" db="EMBL/GenBank/DDBJ databases">
        <authorList>
            <consortium name="Wellcome Sanger Institute Data Sharing"/>
        </authorList>
    </citation>
    <scope>NUCLEOTIDE SEQUENCE [LARGE SCALE GENOMIC DNA]</scope>
</reference>
<keyword evidence="2 7" id="KW-0813">Transport</keyword>
<dbReference type="GO" id="GO:0020037">
    <property type="term" value="F:heme binding"/>
    <property type="evidence" value="ECO:0007669"/>
    <property type="project" value="InterPro"/>
</dbReference>
<dbReference type="PRINTS" id="PR00814">
    <property type="entry name" value="BETAHAEM"/>
</dbReference>
<dbReference type="GO" id="GO:0019825">
    <property type="term" value="F:oxygen binding"/>
    <property type="evidence" value="ECO:0007669"/>
    <property type="project" value="InterPro"/>
</dbReference>
<dbReference type="InterPro" id="IPR009050">
    <property type="entry name" value="Globin-like_sf"/>
</dbReference>
<dbReference type="Gene3D" id="1.10.490.10">
    <property type="entry name" value="Globins"/>
    <property type="match status" value="1"/>
</dbReference>
<reference evidence="9" key="3">
    <citation type="submission" date="2025-09" db="UniProtKB">
        <authorList>
            <consortium name="Ensembl"/>
        </authorList>
    </citation>
    <scope>IDENTIFICATION</scope>
</reference>
<dbReference type="PROSITE" id="PS01033">
    <property type="entry name" value="GLOBIN"/>
    <property type="match status" value="1"/>
</dbReference>
<dbReference type="CDD" id="cd08925">
    <property type="entry name" value="Hb-beta-like"/>
    <property type="match status" value="1"/>
</dbReference>
<keyword evidence="5" id="KW-0479">Metal-binding</keyword>
<evidence type="ECO:0000256" key="3">
    <source>
        <dbReference type="ARBA" id="ARBA00022617"/>
    </source>
</evidence>
<dbReference type="PANTHER" id="PTHR11442:SF7">
    <property type="entry name" value="HEMOGLOBIN SUBUNIT EPSILON"/>
    <property type="match status" value="1"/>
</dbReference>
<dbReference type="InterPro" id="IPR002337">
    <property type="entry name" value="Hemoglobin_b"/>
</dbReference>
<dbReference type="GO" id="GO:0042744">
    <property type="term" value="P:hydrogen peroxide catabolic process"/>
    <property type="evidence" value="ECO:0007669"/>
    <property type="project" value="TreeGrafter"/>
</dbReference>
<keyword evidence="3 7" id="KW-0349">Heme</keyword>
<keyword evidence="6" id="KW-0408">Iron</keyword>
<dbReference type="PANTHER" id="PTHR11442">
    <property type="entry name" value="HEMOGLOBIN FAMILY MEMBER"/>
    <property type="match status" value="1"/>
</dbReference>
<keyword evidence="4 7" id="KW-0561">Oxygen transport</keyword>
<evidence type="ECO:0000259" key="8">
    <source>
        <dbReference type="PROSITE" id="PS01033"/>
    </source>
</evidence>
<dbReference type="GO" id="GO:0031720">
    <property type="term" value="F:haptoglobin binding"/>
    <property type="evidence" value="ECO:0007669"/>
    <property type="project" value="TreeGrafter"/>
</dbReference>
<dbReference type="GO" id="GO:0031838">
    <property type="term" value="C:haptoglobin-hemoglobin complex"/>
    <property type="evidence" value="ECO:0007669"/>
    <property type="project" value="TreeGrafter"/>
</dbReference>
<organism evidence="9 10">
    <name type="scientific">Denticeps clupeoides</name>
    <name type="common">denticle herring</name>
    <dbReference type="NCBI Taxonomy" id="299321"/>
    <lineage>
        <taxon>Eukaryota</taxon>
        <taxon>Metazoa</taxon>
        <taxon>Chordata</taxon>
        <taxon>Craniata</taxon>
        <taxon>Vertebrata</taxon>
        <taxon>Euteleostomi</taxon>
        <taxon>Actinopterygii</taxon>
        <taxon>Neopterygii</taxon>
        <taxon>Teleostei</taxon>
        <taxon>Clupei</taxon>
        <taxon>Clupeiformes</taxon>
        <taxon>Denticipitoidei</taxon>
        <taxon>Denticipitidae</taxon>
        <taxon>Denticeps</taxon>
    </lineage>
</organism>
<dbReference type="GO" id="GO:0072562">
    <property type="term" value="C:blood microparticle"/>
    <property type="evidence" value="ECO:0007669"/>
    <property type="project" value="TreeGrafter"/>
</dbReference>
<sequence length="147" mass="16320">MVEWTDAERSAIVGLWGKINVNEIGPQALSRVLIVYPWTRRYFGAFGELSSVAVVLANRKVATHGRVVLNALDVAVRDLDNIKSAYSHLSSLHRYQLHVDPANFRLLADCLTIVIATKFGAAFSSDVQSTWHKFMAVVIAALGSRYF</sequence>
<reference evidence="9" key="2">
    <citation type="submission" date="2025-08" db="UniProtKB">
        <authorList>
            <consortium name="Ensembl"/>
        </authorList>
    </citation>
    <scope>IDENTIFICATION</scope>
</reference>
<dbReference type="SUPFAM" id="SSF46458">
    <property type="entry name" value="Globin-like"/>
    <property type="match status" value="1"/>
</dbReference>
<dbReference type="GeneTree" id="ENSGT00940000157809"/>
<proteinExistence type="inferred from homology"/>
<dbReference type="GO" id="GO:0043177">
    <property type="term" value="F:organic acid binding"/>
    <property type="evidence" value="ECO:0007669"/>
    <property type="project" value="TreeGrafter"/>
</dbReference>
<dbReference type="InterPro" id="IPR050056">
    <property type="entry name" value="Hemoglobin_oxygen_transport"/>
</dbReference>
<evidence type="ECO:0000256" key="6">
    <source>
        <dbReference type="ARBA" id="ARBA00023004"/>
    </source>
</evidence>
<dbReference type="GO" id="GO:0005344">
    <property type="term" value="F:oxygen carrier activity"/>
    <property type="evidence" value="ECO:0007669"/>
    <property type="project" value="UniProtKB-KW"/>
</dbReference>
<evidence type="ECO:0000256" key="1">
    <source>
        <dbReference type="ARBA" id="ARBA00008705"/>
    </source>
</evidence>
<evidence type="ECO:0000313" key="9">
    <source>
        <dbReference type="Ensembl" id="ENSDCDP00010032808.1"/>
    </source>
</evidence>
<dbReference type="AlphaFoldDB" id="A0AAY4CI81"/>
<dbReference type="InterPro" id="IPR012292">
    <property type="entry name" value="Globin/Proto"/>
</dbReference>
<name>A0AAY4CI81_9TELE</name>
<dbReference type="Proteomes" id="UP000694580">
    <property type="component" value="Chromosome 7"/>
</dbReference>
<dbReference type="Pfam" id="PF00042">
    <property type="entry name" value="Globin"/>
    <property type="match status" value="1"/>
</dbReference>
<evidence type="ECO:0000256" key="7">
    <source>
        <dbReference type="RuleBase" id="RU000356"/>
    </source>
</evidence>
<evidence type="ECO:0000256" key="2">
    <source>
        <dbReference type="ARBA" id="ARBA00022448"/>
    </source>
</evidence>
<dbReference type="InterPro" id="IPR000971">
    <property type="entry name" value="Globin"/>
</dbReference>
<evidence type="ECO:0000256" key="4">
    <source>
        <dbReference type="ARBA" id="ARBA00022621"/>
    </source>
</evidence>
<accession>A0AAY4CI81</accession>
<feature type="domain" description="Globin" evidence="8">
    <location>
        <begin position="3"/>
        <end position="147"/>
    </location>
</feature>
<protein>
    <recommendedName>
        <fullName evidence="8">Globin domain-containing protein</fullName>
    </recommendedName>
</protein>